<keyword evidence="2" id="KW-0238">DNA-binding</keyword>
<evidence type="ECO:0000313" key="6">
    <source>
        <dbReference type="Proteomes" id="UP000295515"/>
    </source>
</evidence>
<dbReference type="InterPro" id="IPR002104">
    <property type="entry name" value="Integrase_catalytic"/>
</dbReference>
<dbReference type="SUPFAM" id="SSF56349">
    <property type="entry name" value="DNA breaking-rejoining enzymes"/>
    <property type="match status" value="1"/>
</dbReference>
<keyword evidence="6" id="KW-1185">Reference proteome</keyword>
<evidence type="ECO:0000256" key="3">
    <source>
        <dbReference type="ARBA" id="ARBA00023172"/>
    </source>
</evidence>
<dbReference type="InterPro" id="IPR050090">
    <property type="entry name" value="Tyrosine_recombinase_XerCD"/>
</dbReference>
<comment type="caution">
    <text evidence="5">The sequence shown here is derived from an EMBL/GenBank/DDBJ whole genome shotgun (WGS) entry which is preliminary data.</text>
</comment>
<keyword evidence="3" id="KW-0233">DNA recombination</keyword>
<dbReference type="Pfam" id="PF00589">
    <property type="entry name" value="Phage_integrase"/>
    <property type="match status" value="1"/>
</dbReference>
<dbReference type="EMBL" id="SMCQ01000010">
    <property type="protein sequence ID" value="TCV99395.1"/>
    <property type="molecule type" value="Genomic_DNA"/>
</dbReference>
<dbReference type="GO" id="GO:0003677">
    <property type="term" value="F:DNA binding"/>
    <property type="evidence" value="ECO:0007669"/>
    <property type="project" value="UniProtKB-KW"/>
</dbReference>
<evidence type="ECO:0000259" key="4">
    <source>
        <dbReference type="PROSITE" id="PS51898"/>
    </source>
</evidence>
<protein>
    <submittedName>
        <fullName evidence="5">Phage integrase family protein</fullName>
    </submittedName>
</protein>
<comment type="similarity">
    <text evidence="1">Belongs to the 'phage' integrase family.</text>
</comment>
<dbReference type="GeneID" id="98915472"/>
<dbReference type="InterPro" id="IPR011010">
    <property type="entry name" value="DNA_brk_join_enz"/>
</dbReference>
<dbReference type="RefSeq" id="WP_132226362.1">
    <property type="nucleotide sequence ID" value="NZ_SMCQ01000010.1"/>
</dbReference>
<dbReference type="InterPro" id="IPR013762">
    <property type="entry name" value="Integrase-like_cat_sf"/>
</dbReference>
<dbReference type="PANTHER" id="PTHR30349">
    <property type="entry name" value="PHAGE INTEGRASE-RELATED"/>
    <property type="match status" value="1"/>
</dbReference>
<dbReference type="AlphaFoldDB" id="A0A4R3Z2W6"/>
<organism evidence="5 6">
    <name type="scientific">Longibaculum muris</name>
    <dbReference type="NCBI Taxonomy" id="1796628"/>
    <lineage>
        <taxon>Bacteria</taxon>
        <taxon>Bacillati</taxon>
        <taxon>Bacillota</taxon>
        <taxon>Erysipelotrichia</taxon>
        <taxon>Erysipelotrichales</taxon>
        <taxon>Coprobacillaceae</taxon>
        <taxon>Longibaculum</taxon>
    </lineage>
</organism>
<proteinExistence type="inferred from homology"/>
<dbReference type="Gene3D" id="1.10.443.10">
    <property type="entry name" value="Intergrase catalytic core"/>
    <property type="match status" value="1"/>
</dbReference>
<evidence type="ECO:0000256" key="2">
    <source>
        <dbReference type="ARBA" id="ARBA00023125"/>
    </source>
</evidence>
<dbReference type="CDD" id="cd01189">
    <property type="entry name" value="INT_ICEBs1_C_like"/>
    <property type="match status" value="1"/>
</dbReference>
<dbReference type="GO" id="GO:0006310">
    <property type="term" value="P:DNA recombination"/>
    <property type="evidence" value="ECO:0007669"/>
    <property type="project" value="UniProtKB-KW"/>
</dbReference>
<accession>A0A4R3Z2W6</accession>
<name>A0A4R3Z2W6_9FIRM</name>
<gene>
    <name evidence="5" type="ORF">EDD60_11087</name>
</gene>
<reference evidence="5 6" key="1">
    <citation type="submission" date="2019-03" db="EMBL/GenBank/DDBJ databases">
        <title>Genomic Encyclopedia of Type Strains, Phase IV (KMG-IV): sequencing the most valuable type-strain genomes for metagenomic binning, comparative biology and taxonomic classification.</title>
        <authorList>
            <person name="Goeker M."/>
        </authorList>
    </citation>
    <scope>NUCLEOTIDE SEQUENCE [LARGE SCALE GENOMIC DNA]</scope>
    <source>
        <strain evidence="5 6">DSM 29487</strain>
    </source>
</reference>
<evidence type="ECO:0000313" key="5">
    <source>
        <dbReference type="EMBL" id="TCV99395.1"/>
    </source>
</evidence>
<feature type="domain" description="Tyr recombinase" evidence="4">
    <location>
        <begin position="1"/>
        <end position="158"/>
    </location>
</feature>
<sequence length="162" mass="18794">LSDIDFDNRTIDINHQLKKDKDGYYTEPPKSDSGYRKIPMTDLVFQTLLEVIKNRKNTQPIVVDGYSDFLFLNRQGLPMYNAYYSCRFSALSKKYRKYTGKELPNITPHILRHTFCTNMANKGMTPNNLQYVMGHKNITMTLGYYAHGSYQSAQAEMKRLTA</sequence>
<dbReference type="PROSITE" id="PS51898">
    <property type="entry name" value="TYR_RECOMBINASE"/>
    <property type="match status" value="1"/>
</dbReference>
<dbReference type="GO" id="GO:0015074">
    <property type="term" value="P:DNA integration"/>
    <property type="evidence" value="ECO:0007669"/>
    <property type="project" value="InterPro"/>
</dbReference>
<evidence type="ECO:0000256" key="1">
    <source>
        <dbReference type="ARBA" id="ARBA00008857"/>
    </source>
</evidence>
<dbReference type="Proteomes" id="UP000295515">
    <property type="component" value="Unassembled WGS sequence"/>
</dbReference>
<feature type="non-terminal residue" evidence="5">
    <location>
        <position position="1"/>
    </location>
</feature>
<dbReference type="PANTHER" id="PTHR30349:SF41">
    <property type="entry name" value="INTEGRASE_RECOMBINASE PROTEIN MJ0367-RELATED"/>
    <property type="match status" value="1"/>
</dbReference>